<sequence>MTAVKLAVAKCSEESQSVIIQKALDVLFLSAAFPSEESISGFKSSKLEASQLNHGLNSYPSQALGSMVNKLPLKSNTMETSDVYSLEEAFDIIFSNGLLRRFCGTSNGSEIDLAGLRLSNFGSRLLQVHAIIGPAWTGKALLRRAQETDFDAVLMTFERVLNCYTISDQCCIARLPSDTPLSAILSKVKKLIPLLADSLSAVSEDISNSEIIYSVLLVLSGILTDKTACPRDSNSVSCCNVFATPYKDIPHEITGHRYYELYQMLLMIRKRLYDKKLLDVGKNGQQLHLGVFNFEKA</sequence>
<organism evidence="1 2">
    <name type="scientific">Vaccinium darrowii</name>
    <dbReference type="NCBI Taxonomy" id="229202"/>
    <lineage>
        <taxon>Eukaryota</taxon>
        <taxon>Viridiplantae</taxon>
        <taxon>Streptophyta</taxon>
        <taxon>Embryophyta</taxon>
        <taxon>Tracheophyta</taxon>
        <taxon>Spermatophyta</taxon>
        <taxon>Magnoliopsida</taxon>
        <taxon>eudicotyledons</taxon>
        <taxon>Gunneridae</taxon>
        <taxon>Pentapetalae</taxon>
        <taxon>asterids</taxon>
        <taxon>Ericales</taxon>
        <taxon>Ericaceae</taxon>
        <taxon>Vaccinioideae</taxon>
        <taxon>Vaccinieae</taxon>
        <taxon>Vaccinium</taxon>
    </lineage>
</organism>
<keyword evidence="2" id="KW-1185">Reference proteome</keyword>
<dbReference type="Proteomes" id="UP000828048">
    <property type="component" value="Chromosome 5"/>
</dbReference>
<gene>
    <name evidence="1" type="ORF">Vadar_011115</name>
</gene>
<dbReference type="EMBL" id="CM037155">
    <property type="protein sequence ID" value="KAH7846200.1"/>
    <property type="molecule type" value="Genomic_DNA"/>
</dbReference>
<evidence type="ECO:0000313" key="1">
    <source>
        <dbReference type="EMBL" id="KAH7846200.1"/>
    </source>
</evidence>
<accession>A0ACB7XZP4</accession>
<name>A0ACB7XZP4_9ERIC</name>
<proteinExistence type="predicted"/>
<protein>
    <submittedName>
        <fullName evidence="1">Uncharacterized protein</fullName>
    </submittedName>
</protein>
<reference evidence="1 2" key="1">
    <citation type="journal article" date="2021" name="Hortic Res">
        <title>High-quality reference genome and annotation aids understanding of berry development for evergreen blueberry (Vaccinium darrowii).</title>
        <authorList>
            <person name="Yu J."/>
            <person name="Hulse-Kemp A.M."/>
            <person name="Babiker E."/>
            <person name="Staton M."/>
        </authorList>
    </citation>
    <scope>NUCLEOTIDE SEQUENCE [LARGE SCALE GENOMIC DNA]</scope>
    <source>
        <strain evidence="2">cv. NJ 8807/NJ 8810</strain>
        <tissue evidence="1">Young leaf</tissue>
    </source>
</reference>
<comment type="caution">
    <text evidence="1">The sequence shown here is derived from an EMBL/GenBank/DDBJ whole genome shotgun (WGS) entry which is preliminary data.</text>
</comment>
<evidence type="ECO:0000313" key="2">
    <source>
        <dbReference type="Proteomes" id="UP000828048"/>
    </source>
</evidence>